<feature type="domain" description="ZP" evidence="18">
    <location>
        <begin position="110"/>
        <end position="362"/>
    </location>
</feature>
<organism evidence="19 20">
    <name type="scientific">Monopterus albus</name>
    <name type="common">Swamp eel</name>
    <dbReference type="NCBI Taxonomy" id="43700"/>
    <lineage>
        <taxon>Eukaryota</taxon>
        <taxon>Metazoa</taxon>
        <taxon>Chordata</taxon>
        <taxon>Craniata</taxon>
        <taxon>Vertebrata</taxon>
        <taxon>Euteleostomi</taxon>
        <taxon>Actinopterygii</taxon>
        <taxon>Neopterygii</taxon>
        <taxon>Teleostei</taxon>
        <taxon>Neoteleostei</taxon>
        <taxon>Acanthomorphata</taxon>
        <taxon>Anabantaria</taxon>
        <taxon>Synbranchiformes</taxon>
        <taxon>Synbranchidae</taxon>
        <taxon>Monopterus</taxon>
    </lineage>
</organism>
<keyword evidence="5" id="KW-1003">Cell membrane</keyword>
<keyword evidence="9" id="KW-0812">Transmembrane</keyword>
<keyword evidence="10 17" id="KW-0732">Signal</keyword>
<reference evidence="19" key="1">
    <citation type="submission" date="2025-08" db="UniProtKB">
        <authorList>
            <consortium name="Ensembl"/>
        </authorList>
    </citation>
    <scope>IDENTIFICATION</scope>
</reference>
<dbReference type="FunFam" id="2.60.40.3210:FF:000001">
    <property type="entry name" value="Zona pellucida sperm-binding protein 3"/>
    <property type="match status" value="1"/>
</dbReference>
<evidence type="ECO:0000256" key="2">
    <source>
        <dbReference type="ARBA" id="ARBA00004498"/>
    </source>
</evidence>
<dbReference type="GO" id="GO:0032190">
    <property type="term" value="F:acrosin binding"/>
    <property type="evidence" value="ECO:0007669"/>
    <property type="project" value="TreeGrafter"/>
</dbReference>
<dbReference type="Gene3D" id="2.60.40.4100">
    <property type="entry name" value="Zona pellucida, ZP-C domain"/>
    <property type="match status" value="1"/>
</dbReference>
<dbReference type="FunFam" id="2.60.40.4100:FF:000002">
    <property type="entry name" value="Zona pellucida sperm-binding protein 3"/>
    <property type="match status" value="1"/>
</dbReference>
<dbReference type="Pfam" id="PF00100">
    <property type="entry name" value="Zona_pellucida"/>
    <property type="match status" value="1"/>
</dbReference>
<dbReference type="Pfam" id="PF23344">
    <property type="entry name" value="ZP-N"/>
    <property type="match status" value="1"/>
</dbReference>
<dbReference type="InterPro" id="IPR001507">
    <property type="entry name" value="ZP_dom"/>
</dbReference>
<accession>A0A3Q3IUI7</accession>
<dbReference type="Gene3D" id="2.60.40.3210">
    <property type="entry name" value="Zona pellucida, ZP-N domain"/>
    <property type="match status" value="1"/>
</dbReference>
<evidence type="ECO:0000256" key="17">
    <source>
        <dbReference type="SAM" id="SignalP"/>
    </source>
</evidence>
<dbReference type="PANTHER" id="PTHR11576">
    <property type="entry name" value="ZONA PELLUCIDA SPERM-BINDING PROTEIN 3"/>
    <property type="match status" value="1"/>
</dbReference>
<evidence type="ECO:0000256" key="13">
    <source>
        <dbReference type="ARBA" id="ARBA00023157"/>
    </source>
</evidence>
<keyword evidence="14" id="KW-0325">Glycoprotein</keyword>
<evidence type="ECO:0000313" key="20">
    <source>
        <dbReference type="Proteomes" id="UP000261600"/>
    </source>
</evidence>
<dbReference type="GeneID" id="109968307"/>
<evidence type="ECO:0000256" key="16">
    <source>
        <dbReference type="SAM" id="MobiDB-lite"/>
    </source>
</evidence>
<feature type="chain" id="PRO_5018648686" description="Zona pellucida sperm-binding protein 3" evidence="17">
    <location>
        <begin position="24"/>
        <end position="596"/>
    </location>
</feature>
<evidence type="ECO:0000256" key="8">
    <source>
        <dbReference type="ARBA" id="ARBA00022685"/>
    </source>
</evidence>
<evidence type="ECO:0000256" key="12">
    <source>
        <dbReference type="ARBA" id="ARBA00023136"/>
    </source>
</evidence>
<dbReference type="GO" id="GO:2000344">
    <property type="term" value="P:positive regulation of acrosome reaction"/>
    <property type="evidence" value="ECO:0007669"/>
    <property type="project" value="TreeGrafter"/>
</dbReference>
<evidence type="ECO:0000256" key="7">
    <source>
        <dbReference type="ARBA" id="ARBA00022530"/>
    </source>
</evidence>
<dbReference type="PROSITE" id="PS51034">
    <property type="entry name" value="ZP_2"/>
    <property type="match status" value="1"/>
</dbReference>
<dbReference type="GO" id="GO:0035803">
    <property type="term" value="P:egg coat formation"/>
    <property type="evidence" value="ECO:0007669"/>
    <property type="project" value="TreeGrafter"/>
</dbReference>
<dbReference type="GO" id="GO:0031012">
    <property type="term" value="C:extracellular matrix"/>
    <property type="evidence" value="ECO:0007669"/>
    <property type="project" value="TreeGrafter"/>
</dbReference>
<feature type="signal peptide" evidence="17">
    <location>
        <begin position="1"/>
        <end position="23"/>
    </location>
</feature>
<dbReference type="RefSeq" id="XP_020470128.1">
    <property type="nucleotide sequence ID" value="XM_020614472.1"/>
</dbReference>
<evidence type="ECO:0000256" key="6">
    <source>
        <dbReference type="ARBA" id="ARBA00022525"/>
    </source>
</evidence>
<keyword evidence="6" id="KW-0964">Secreted</keyword>
<dbReference type="Ensembl" id="ENSMALT00000007810.1">
    <property type="protein sequence ID" value="ENSMALP00000007645.1"/>
    <property type="gene ID" value="ENSMALG00000005439.1"/>
</dbReference>
<dbReference type="GO" id="GO:0007339">
    <property type="term" value="P:binding of sperm to zona pellucida"/>
    <property type="evidence" value="ECO:0007669"/>
    <property type="project" value="TreeGrafter"/>
</dbReference>
<dbReference type="STRING" id="43700.ENSMALP00000007645"/>
<evidence type="ECO:0000256" key="3">
    <source>
        <dbReference type="ARBA" id="ARBA00006735"/>
    </source>
</evidence>
<dbReference type="SMART" id="SM00241">
    <property type="entry name" value="ZP"/>
    <property type="match status" value="1"/>
</dbReference>
<evidence type="ECO:0000256" key="5">
    <source>
        <dbReference type="ARBA" id="ARBA00022475"/>
    </source>
</evidence>
<dbReference type="AlphaFoldDB" id="A0A3Q3IUI7"/>
<proteinExistence type="inferred from homology"/>
<evidence type="ECO:0000256" key="14">
    <source>
        <dbReference type="ARBA" id="ARBA00023180"/>
    </source>
</evidence>
<evidence type="ECO:0000256" key="1">
    <source>
        <dbReference type="ARBA" id="ARBA00004251"/>
    </source>
</evidence>
<dbReference type="InterPro" id="IPR055356">
    <property type="entry name" value="ZP-N"/>
</dbReference>
<dbReference type="OrthoDB" id="8957685at2759"/>
<dbReference type="GO" id="GO:0005886">
    <property type="term" value="C:plasma membrane"/>
    <property type="evidence" value="ECO:0007669"/>
    <property type="project" value="UniProtKB-SubCell"/>
</dbReference>
<protein>
    <recommendedName>
        <fullName evidence="4">Zona pellucida sperm-binding protein 3</fullName>
    </recommendedName>
    <alternativeName>
        <fullName evidence="15">Zona pellucida glycoprotein 3</fullName>
    </alternativeName>
</protein>
<keyword evidence="11" id="KW-1133">Transmembrane helix</keyword>
<dbReference type="PANTHER" id="PTHR11576:SF16">
    <property type="entry name" value="ZONA PELLUCIDA SPERM-BINDING PROTEIN 3"/>
    <property type="match status" value="1"/>
</dbReference>
<dbReference type="PROSITE" id="PS51257">
    <property type="entry name" value="PROKAR_LIPOPROTEIN"/>
    <property type="match status" value="1"/>
</dbReference>
<comment type="subcellular location">
    <subcellularLocation>
        <location evidence="1">Cell membrane</location>
        <topology evidence="1">Single-pass type I membrane protein</topology>
    </subcellularLocation>
    <subcellularLocation>
        <location evidence="2">Secreted</location>
        <location evidence="2">Extracellular space</location>
        <location evidence="2">Extracellular matrix</location>
    </subcellularLocation>
</comment>
<sequence length="596" mass="66858">MNIKWYLYILWSVLLLGLLSCAADTYESKFTKTKNVFKLRTSKSKTIKLSLPGDREPSQGLSAGASASSPLGSQRPDPPPPLAPLRFVRPGKPEANIQSDFAYVPDVSVTCSTSDFVVRVKPSFYGLGADAEELKLGSSCKSNGVLRPYGDLLFSYPLTACDSVRELPHGYLLYKFVLRYEPSPKRFPNRAHPVDVDIECRYQRSRHVYQLAVKPTWQTVVVRKRLKGRPSDFQIELMDDSWSKAATSRVYLLGQTVNLQVTYLPTGEKLYISSCYATPSSYYKSSLKYTIIDNFGCMLDSKSDPGASQFISWTNKTMRFSIKAFQFTADPDTEVRIHCKLSITSEDPGPTHKSCTYRGNRWEALTGDDSICDCCDSVCATYKPQRAVIEGSASTRSLLVSDQPYTAEDSSLPVRPSSVSIREGEAIVYRYTDEIHSHENLWEHADVIKYDGKEQEGHMEEEFEEGGRVILAGVTEPDVLGEEEKSEATSNVLGEARSGNEVANFLGREEQEERAEGREDEISDVGQMKEGEVLPDWAQLGQVKVSTQREAQLHNATDDTVRGEEERMSISETEWKNDGLADIADNSEMTWYFTWT</sequence>
<dbReference type="InterPro" id="IPR042235">
    <property type="entry name" value="ZP-C_dom"/>
</dbReference>
<feature type="region of interest" description="Disordered" evidence="16">
    <location>
        <begin position="48"/>
        <end position="82"/>
    </location>
</feature>
<name>A0A3Q3IUI7_MONAL</name>
<dbReference type="Proteomes" id="UP000261600">
    <property type="component" value="Unplaced"/>
</dbReference>
<evidence type="ECO:0000256" key="9">
    <source>
        <dbReference type="ARBA" id="ARBA00022692"/>
    </source>
</evidence>
<keyword evidence="8" id="KW-0165">Cleavage on pair of basic residues</keyword>
<evidence type="ECO:0000313" key="19">
    <source>
        <dbReference type="Ensembl" id="ENSMALP00000007645.1"/>
    </source>
</evidence>
<evidence type="ECO:0000259" key="18">
    <source>
        <dbReference type="PROSITE" id="PS51034"/>
    </source>
</evidence>
<feature type="compositionally biased region" description="Low complexity" evidence="16">
    <location>
        <begin position="58"/>
        <end position="75"/>
    </location>
</feature>
<reference evidence="19" key="2">
    <citation type="submission" date="2025-09" db="UniProtKB">
        <authorList>
            <consortium name="Ensembl"/>
        </authorList>
    </citation>
    <scope>IDENTIFICATION</scope>
</reference>
<dbReference type="KEGG" id="malb:109968307"/>
<evidence type="ECO:0000256" key="10">
    <source>
        <dbReference type="ARBA" id="ARBA00022729"/>
    </source>
</evidence>
<keyword evidence="13" id="KW-1015">Disulfide bond</keyword>
<dbReference type="InterPro" id="IPR055355">
    <property type="entry name" value="ZP-C"/>
</dbReference>
<keyword evidence="20" id="KW-1185">Reference proteome</keyword>
<comment type="similarity">
    <text evidence="3">Belongs to the ZP domain family. ZPC subfamily.</text>
</comment>
<evidence type="ECO:0000256" key="4">
    <source>
        <dbReference type="ARBA" id="ARBA00017980"/>
    </source>
</evidence>
<keyword evidence="7" id="KW-0272">Extracellular matrix</keyword>
<evidence type="ECO:0000256" key="15">
    <source>
        <dbReference type="ARBA" id="ARBA00030824"/>
    </source>
</evidence>
<evidence type="ECO:0000256" key="11">
    <source>
        <dbReference type="ARBA" id="ARBA00022989"/>
    </source>
</evidence>
<keyword evidence="12" id="KW-0472">Membrane</keyword>